<sequence>MAATLRHPRRRAHDLPGQAAEHAQVEARHGAARAAMTHGRSLIDAAWANLLTEHEGKLELPGGLLMRSGPRDYVGTVLAITGTLYYKGGYTTQVREAICACFDQYVATIGDQLRWLIKDETKPVQFNRSKPLRDWLLKLDPDDSPLFAYTGGNKPEDASAFEFYTGNLRQWQEQRSWGLNALRFSVPLKFIAQHPSTFQHLFVDFARRLRAEHGHGGYGFVLSLMGDADAPTEAYMSQKLHGADVGDPTSIARKVLDGIKTVSWLTAINHSMLQQLDGGTGLDALRNELPGDWFAYYDYGAGTVIQAGPVPQIASVDDDPMPATYVLVNHLLKRFRSTTLKDFHGATLGGEPFLGVVGTAQWLRRFDIPDEDLVTYQAKLLNMPKLKPDTVLPEPL</sequence>
<proteinExistence type="predicted"/>
<gene>
    <name evidence="1" type="ordered locus">XOO3551</name>
</gene>
<protein>
    <recommendedName>
        <fullName evidence="3">DUF3396 domain-containing protein</fullName>
    </recommendedName>
</protein>
<evidence type="ECO:0008006" key="3">
    <source>
        <dbReference type="Google" id="ProtNLM"/>
    </source>
</evidence>
<dbReference type="STRING" id="291331.XOO3551"/>
<dbReference type="HOGENOM" id="CLU_055602_2_0_6"/>
<reference evidence="1 2" key="1">
    <citation type="journal article" date="2005" name="Nucleic Acids Res.">
        <title>The genome sequence of Xanthomonas oryzae pathovar oryzae KACC10331, the bacterial blight pathogen of rice.</title>
        <authorList>
            <person name="Lee B.M."/>
            <person name="Park Y.J."/>
            <person name="Park D.S."/>
            <person name="Kang H.W."/>
            <person name="Kim J.G."/>
            <person name="Song E.S."/>
            <person name="Park I.C."/>
            <person name="Yoon U.H."/>
            <person name="Hahn J.H."/>
            <person name="Koo B.S."/>
            <person name="Lee G.B."/>
            <person name="Kim H."/>
            <person name="Park H.S."/>
            <person name="Yoon K.O."/>
            <person name="Kim J.H."/>
            <person name="Jung C.H."/>
            <person name="Koh N.H."/>
            <person name="Seo J.S."/>
            <person name="Go S.J."/>
        </authorList>
    </citation>
    <scope>NUCLEOTIDE SEQUENCE [LARGE SCALE GENOMIC DNA]</scope>
    <source>
        <strain evidence="2">KACC10331 / KXO85</strain>
    </source>
</reference>
<dbReference type="Pfam" id="PF11876">
    <property type="entry name" value="TsiV"/>
    <property type="match status" value="1"/>
</dbReference>
<dbReference type="InterPro" id="IPR021815">
    <property type="entry name" value="TsiV"/>
</dbReference>
<evidence type="ECO:0000313" key="1">
    <source>
        <dbReference type="EMBL" id="AAW76805.1"/>
    </source>
</evidence>
<dbReference type="Proteomes" id="UP000006735">
    <property type="component" value="Chromosome"/>
</dbReference>
<name>Q5GWW6_XANOR</name>
<accession>Q5GWW6</accession>
<dbReference type="EMBL" id="AE013598">
    <property type="protein sequence ID" value="AAW76805.1"/>
    <property type="molecule type" value="Genomic_DNA"/>
</dbReference>
<organism evidence="1 2">
    <name type="scientific">Xanthomonas oryzae pv. oryzae (strain KACC10331 / KXO85)</name>
    <dbReference type="NCBI Taxonomy" id="291331"/>
    <lineage>
        <taxon>Bacteria</taxon>
        <taxon>Pseudomonadati</taxon>
        <taxon>Pseudomonadota</taxon>
        <taxon>Gammaproteobacteria</taxon>
        <taxon>Lysobacterales</taxon>
        <taxon>Lysobacteraceae</taxon>
        <taxon>Xanthomonas</taxon>
    </lineage>
</organism>
<keyword evidence="2" id="KW-1185">Reference proteome</keyword>
<dbReference type="KEGG" id="xoo:XOO3551"/>
<dbReference type="AlphaFoldDB" id="Q5GWW6"/>
<evidence type="ECO:0000313" key="2">
    <source>
        <dbReference type="Proteomes" id="UP000006735"/>
    </source>
</evidence>